<dbReference type="EMBL" id="HBIU01042030">
    <property type="protein sequence ID" value="CAE0640234.1"/>
    <property type="molecule type" value="Transcribed_RNA"/>
</dbReference>
<dbReference type="GO" id="GO:0046982">
    <property type="term" value="F:protein heterodimerization activity"/>
    <property type="evidence" value="ECO:0007669"/>
    <property type="project" value="InterPro"/>
</dbReference>
<keyword evidence="5" id="KW-0539">Nucleus</keyword>
<feature type="compositionally biased region" description="Basic and acidic residues" evidence="6">
    <location>
        <begin position="197"/>
        <end position="213"/>
    </location>
</feature>
<dbReference type="InterPro" id="IPR003162">
    <property type="entry name" value="TFIID-31"/>
</dbReference>
<comment type="subcellular location">
    <subcellularLocation>
        <location evidence="1">Nucleus</location>
    </subcellularLocation>
</comment>
<dbReference type="Gene3D" id="1.10.20.10">
    <property type="entry name" value="Histone, subunit A"/>
    <property type="match status" value="1"/>
</dbReference>
<dbReference type="CDD" id="cd07979">
    <property type="entry name" value="HFD_TAF9"/>
    <property type="match status" value="1"/>
</dbReference>
<dbReference type="InterPro" id="IPR009072">
    <property type="entry name" value="Histone-fold"/>
</dbReference>
<dbReference type="GO" id="GO:0051123">
    <property type="term" value="P:RNA polymerase II preinitiation complex assembly"/>
    <property type="evidence" value="ECO:0007669"/>
    <property type="project" value="TreeGrafter"/>
</dbReference>
<protein>
    <recommendedName>
        <fullName evidence="8">Transcription initiation factor TFIID subunit 9</fullName>
    </recommendedName>
</protein>
<evidence type="ECO:0008006" key="8">
    <source>
        <dbReference type="Google" id="ProtNLM"/>
    </source>
</evidence>
<keyword evidence="3" id="KW-0805">Transcription regulation</keyword>
<evidence type="ECO:0000313" key="7">
    <source>
        <dbReference type="EMBL" id="CAE0640234.1"/>
    </source>
</evidence>
<dbReference type="InterPro" id="IPR051431">
    <property type="entry name" value="TFIID_subunit_9"/>
</dbReference>
<dbReference type="Pfam" id="PF02291">
    <property type="entry name" value="TFIID-31kDa"/>
    <property type="match status" value="1"/>
</dbReference>
<dbReference type="GO" id="GO:0003713">
    <property type="term" value="F:transcription coactivator activity"/>
    <property type="evidence" value="ECO:0007669"/>
    <property type="project" value="TreeGrafter"/>
</dbReference>
<accession>A0A6S9H4J9</accession>
<feature type="compositionally biased region" description="Basic and acidic residues" evidence="6">
    <location>
        <begin position="159"/>
        <end position="172"/>
    </location>
</feature>
<dbReference type="PANTHER" id="PTHR48068:SF4">
    <property type="entry name" value="TATA-BOX BINDING PROTEIN ASSOCIATED FACTOR 9"/>
    <property type="match status" value="1"/>
</dbReference>
<dbReference type="GO" id="GO:0000124">
    <property type="term" value="C:SAGA complex"/>
    <property type="evidence" value="ECO:0007669"/>
    <property type="project" value="TreeGrafter"/>
</dbReference>
<dbReference type="GO" id="GO:0005669">
    <property type="term" value="C:transcription factor TFIID complex"/>
    <property type="evidence" value="ECO:0007669"/>
    <property type="project" value="TreeGrafter"/>
</dbReference>
<evidence type="ECO:0000256" key="6">
    <source>
        <dbReference type="SAM" id="MobiDB-lite"/>
    </source>
</evidence>
<comment type="similarity">
    <text evidence="2">Belongs to the TAF9 family.</text>
</comment>
<proteinExistence type="inferred from homology"/>
<evidence type="ECO:0000256" key="2">
    <source>
        <dbReference type="ARBA" id="ARBA00007646"/>
    </source>
</evidence>
<gene>
    <name evidence="7" type="ORF">HAKA00212_LOCUS19053</name>
</gene>
<dbReference type="GO" id="GO:0016251">
    <property type="term" value="F:RNA polymerase II general transcription initiation factor activity"/>
    <property type="evidence" value="ECO:0007669"/>
    <property type="project" value="TreeGrafter"/>
</dbReference>
<evidence type="ECO:0000256" key="5">
    <source>
        <dbReference type="ARBA" id="ARBA00023242"/>
    </source>
</evidence>
<dbReference type="AlphaFoldDB" id="A0A6S9H4J9"/>
<dbReference type="PANTHER" id="PTHR48068">
    <property type="entry name" value="TAF9 RNA POLYMERASE II, TATA BOX-BINDING PROTEIN (TBP)-ASSOCIATED FACTOR"/>
    <property type="match status" value="1"/>
</dbReference>
<name>A0A6S9H4J9_HETAK</name>
<feature type="region of interest" description="Disordered" evidence="6">
    <location>
        <begin position="124"/>
        <end position="244"/>
    </location>
</feature>
<keyword evidence="4" id="KW-0804">Transcription</keyword>
<dbReference type="SUPFAM" id="SSF47113">
    <property type="entry name" value="Histone-fold"/>
    <property type="match status" value="1"/>
</dbReference>
<evidence type="ECO:0000256" key="1">
    <source>
        <dbReference type="ARBA" id="ARBA00004123"/>
    </source>
</evidence>
<evidence type="ECO:0000256" key="4">
    <source>
        <dbReference type="ARBA" id="ARBA00023163"/>
    </source>
</evidence>
<reference evidence="7" key="1">
    <citation type="submission" date="2021-01" db="EMBL/GenBank/DDBJ databases">
        <authorList>
            <person name="Corre E."/>
            <person name="Pelletier E."/>
            <person name="Niang G."/>
            <person name="Scheremetjew M."/>
            <person name="Finn R."/>
            <person name="Kale V."/>
            <person name="Holt S."/>
            <person name="Cochrane G."/>
            <person name="Meng A."/>
            <person name="Brown T."/>
            <person name="Cohen L."/>
        </authorList>
    </citation>
    <scope>NUCLEOTIDE SEQUENCE</scope>
    <source>
        <strain evidence="7">CCMP3107</strain>
    </source>
</reference>
<organism evidence="7">
    <name type="scientific">Heterosigma akashiwo</name>
    <name type="common">Chromophytic alga</name>
    <name type="synonym">Heterosigma carterae</name>
    <dbReference type="NCBI Taxonomy" id="2829"/>
    <lineage>
        <taxon>Eukaryota</taxon>
        <taxon>Sar</taxon>
        <taxon>Stramenopiles</taxon>
        <taxon>Ochrophyta</taxon>
        <taxon>Raphidophyceae</taxon>
        <taxon>Chattonellales</taxon>
        <taxon>Chattonellaceae</taxon>
        <taxon>Heterosigma</taxon>
    </lineage>
</organism>
<sequence>MMSKGGSEIENAVIGLLAAMSADNYDPKIVSLLQEYTKRYTLELLKDAQDYAYHAGRKRISVSDTKLAVQLKQMNGSYTLPDQQVMVDVAADVNSKPLPPIPEVYGVRLPGEGALLTPNFQVAPAPAAAPPPPTAPVAAPGDVRRPGGKDLNVLKKGSIKSEDSDSQGRTDHPSSNGVGSSLAKKIKFTIGSAPGSDKIKVKTEEDLAPRHADEDEAALAFKVKRESGTGGTKRKVEGMSEEDT</sequence>
<evidence type="ECO:0000256" key="3">
    <source>
        <dbReference type="ARBA" id="ARBA00023015"/>
    </source>
</evidence>